<dbReference type="CDD" id="cd00383">
    <property type="entry name" value="trans_reg_C"/>
    <property type="match status" value="1"/>
</dbReference>
<dbReference type="GO" id="GO:0005829">
    <property type="term" value="C:cytosol"/>
    <property type="evidence" value="ECO:0007669"/>
    <property type="project" value="TreeGrafter"/>
</dbReference>
<evidence type="ECO:0000313" key="10">
    <source>
        <dbReference type="EMBL" id="SIS69224.1"/>
    </source>
</evidence>
<dbReference type="EMBL" id="FTOA01000003">
    <property type="protein sequence ID" value="SIS69224.1"/>
    <property type="molecule type" value="Genomic_DNA"/>
</dbReference>
<reference evidence="10 11" key="1">
    <citation type="submission" date="2017-01" db="EMBL/GenBank/DDBJ databases">
        <authorList>
            <person name="Mah S.A."/>
            <person name="Swanson W.J."/>
            <person name="Moy G.W."/>
            <person name="Vacquier V.D."/>
        </authorList>
    </citation>
    <scope>NUCLEOTIDE SEQUENCE [LARGE SCALE GENOMIC DNA]</scope>
    <source>
        <strain evidence="10 11">DSM 11589</strain>
    </source>
</reference>
<keyword evidence="4 7" id="KW-0238">DNA-binding</keyword>
<dbReference type="GO" id="GO:0006355">
    <property type="term" value="P:regulation of DNA-templated transcription"/>
    <property type="evidence" value="ECO:0007669"/>
    <property type="project" value="InterPro"/>
</dbReference>
<protein>
    <submittedName>
        <fullName evidence="10">DNA-binding response regulator, OmpR family, contains REC and winged-helix (WHTH) domain</fullName>
    </submittedName>
</protein>
<dbReference type="STRING" id="80876.SAMN05421779_103131"/>
<dbReference type="AlphaFoldDB" id="A0A1N7L5X7"/>
<dbReference type="SUPFAM" id="SSF52172">
    <property type="entry name" value="CheY-like"/>
    <property type="match status" value="1"/>
</dbReference>
<sequence>MRVLVVEDDERVRHWLGCKLRACGHACRLVETGECALQTIEDEAFDVVVLDRMLPQMSGLDVLNQLHGKPHPPVMILSAVDGPEERVDGLRAGAEDYLGKPFHFSELLVRLEILAKRNRRASPADSLLCVADLCLDPRTRSVTRAGQQIDLTDKEYRLLHLLLQHKGQTVTRSMLLEKIWGYTFDPQTNLIDVHMSKLRTKIDKDYDRPLLRTIRAVGYALG</sequence>
<name>A0A1N7L5X7_9PROT</name>
<dbReference type="Pfam" id="PF00486">
    <property type="entry name" value="Trans_reg_C"/>
    <property type="match status" value="1"/>
</dbReference>
<evidence type="ECO:0000256" key="6">
    <source>
        <dbReference type="PROSITE-ProRule" id="PRU00169"/>
    </source>
</evidence>
<dbReference type="RefSeq" id="WP_076399777.1">
    <property type="nucleotide sequence ID" value="NZ_FTOA01000003.1"/>
</dbReference>
<dbReference type="SMART" id="SM00448">
    <property type="entry name" value="REC"/>
    <property type="match status" value="1"/>
</dbReference>
<dbReference type="GO" id="GO:0000156">
    <property type="term" value="F:phosphorelay response regulator activity"/>
    <property type="evidence" value="ECO:0007669"/>
    <property type="project" value="TreeGrafter"/>
</dbReference>
<dbReference type="GO" id="GO:0000976">
    <property type="term" value="F:transcription cis-regulatory region binding"/>
    <property type="evidence" value="ECO:0007669"/>
    <property type="project" value="TreeGrafter"/>
</dbReference>
<dbReference type="Pfam" id="PF00072">
    <property type="entry name" value="Response_reg"/>
    <property type="match status" value="1"/>
</dbReference>
<dbReference type="InterPro" id="IPR011006">
    <property type="entry name" value="CheY-like_superfamily"/>
</dbReference>
<dbReference type="InterPro" id="IPR001867">
    <property type="entry name" value="OmpR/PhoB-type_DNA-bd"/>
</dbReference>
<dbReference type="PANTHER" id="PTHR48111:SF22">
    <property type="entry name" value="REGULATOR OF RPOS"/>
    <property type="match status" value="1"/>
</dbReference>
<dbReference type="PROSITE" id="PS51755">
    <property type="entry name" value="OMPR_PHOB"/>
    <property type="match status" value="1"/>
</dbReference>
<dbReference type="Gene3D" id="1.10.10.10">
    <property type="entry name" value="Winged helix-like DNA-binding domain superfamily/Winged helix DNA-binding domain"/>
    <property type="match status" value="1"/>
</dbReference>
<dbReference type="InterPro" id="IPR036388">
    <property type="entry name" value="WH-like_DNA-bd_sf"/>
</dbReference>
<feature type="domain" description="Response regulatory" evidence="8">
    <location>
        <begin position="2"/>
        <end position="115"/>
    </location>
</feature>
<dbReference type="Gene3D" id="3.40.50.2300">
    <property type="match status" value="1"/>
</dbReference>
<dbReference type="PANTHER" id="PTHR48111">
    <property type="entry name" value="REGULATOR OF RPOS"/>
    <property type="match status" value="1"/>
</dbReference>
<gene>
    <name evidence="10" type="ORF">SAMN05421779_103131</name>
</gene>
<keyword evidence="2" id="KW-0902">Two-component regulatory system</keyword>
<dbReference type="InterPro" id="IPR039420">
    <property type="entry name" value="WalR-like"/>
</dbReference>
<evidence type="ECO:0000256" key="5">
    <source>
        <dbReference type="ARBA" id="ARBA00023163"/>
    </source>
</evidence>
<keyword evidence="3" id="KW-0805">Transcription regulation</keyword>
<accession>A0A1N7L5X7</accession>
<organism evidence="10 11">
    <name type="scientific">Insolitispirillum peregrinum</name>
    <dbReference type="NCBI Taxonomy" id="80876"/>
    <lineage>
        <taxon>Bacteria</taxon>
        <taxon>Pseudomonadati</taxon>
        <taxon>Pseudomonadota</taxon>
        <taxon>Alphaproteobacteria</taxon>
        <taxon>Rhodospirillales</taxon>
        <taxon>Novispirillaceae</taxon>
        <taxon>Insolitispirillum</taxon>
    </lineage>
</organism>
<feature type="modified residue" description="4-aspartylphosphate" evidence="6">
    <location>
        <position position="51"/>
    </location>
</feature>
<feature type="DNA-binding region" description="OmpR/PhoB-type" evidence="7">
    <location>
        <begin position="125"/>
        <end position="222"/>
    </location>
</feature>
<keyword evidence="5" id="KW-0804">Transcription</keyword>
<dbReference type="GO" id="GO:0032993">
    <property type="term" value="C:protein-DNA complex"/>
    <property type="evidence" value="ECO:0007669"/>
    <property type="project" value="TreeGrafter"/>
</dbReference>
<evidence type="ECO:0000313" key="11">
    <source>
        <dbReference type="Proteomes" id="UP000185678"/>
    </source>
</evidence>
<proteinExistence type="predicted"/>
<keyword evidence="1 6" id="KW-0597">Phosphoprotein</keyword>
<feature type="domain" description="OmpR/PhoB-type" evidence="9">
    <location>
        <begin position="125"/>
        <end position="222"/>
    </location>
</feature>
<dbReference type="PROSITE" id="PS50110">
    <property type="entry name" value="RESPONSE_REGULATORY"/>
    <property type="match status" value="1"/>
</dbReference>
<dbReference type="SMART" id="SM00862">
    <property type="entry name" value="Trans_reg_C"/>
    <property type="match status" value="1"/>
</dbReference>
<dbReference type="FunFam" id="1.10.10.10:FF:000005">
    <property type="entry name" value="Two-component system response regulator"/>
    <property type="match status" value="1"/>
</dbReference>
<evidence type="ECO:0000256" key="7">
    <source>
        <dbReference type="PROSITE-ProRule" id="PRU01091"/>
    </source>
</evidence>
<evidence type="ECO:0000256" key="3">
    <source>
        <dbReference type="ARBA" id="ARBA00023015"/>
    </source>
</evidence>
<dbReference type="Proteomes" id="UP000185678">
    <property type="component" value="Unassembled WGS sequence"/>
</dbReference>
<evidence type="ECO:0000256" key="1">
    <source>
        <dbReference type="ARBA" id="ARBA00022553"/>
    </source>
</evidence>
<evidence type="ECO:0000259" key="9">
    <source>
        <dbReference type="PROSITE" id="PS51755"/>
    </source>
</evidence>
<dbReference type="InterPro" id="IPR001789">
    <property type="entry name" value="Sig_transdc_resp-reg_receiver"/>
</dbReference>
<evidence type="ECO:0000256" key="4">
    <source>
        <dbReference type="ARBA" id="ARBA00023125"/>
    </source>
</evidence>
<evidence type="ECO:0000256" key="2">
    <source>
        <dbReference type="ARBA" id="ARBA00023012"/>
    </source>
</evidence>
<dbReference type="OrthoDB" id="9802426at2"/>
<evidence type="ECO:0000259" key="8">
    <source>
        <dbReference type="PROSITE" id="PS50110"/>
    </source>
</evidence>
<keyword evidence="11" id="KW-1185">Reference proteome</keyword>